<keyword evidence="2" id="KW-1185">Reference proteome</keyword>
<dbReference type="EMBL" id="MVDD01000034">
    <property type="protein sequence ID" value="PKQ60199.1"/>
    <property type="molecule type" value="Genomic_DNA"/>
</dbReference>
<accession>A0A2N3HQ73</accession>
<evidence type="ECO:0000313" key="2">
    <source>
        <dbReference type="Proteomes" id="UP000233535"/>
    </source>
</evidence>
<proteinExistence type="predicted"/>
<dbReference type="RefSeq" id="WP_101263594.1">
    <property type="nucleotide sequence ID" value="NZ_MVDD01000034.1"/>
</dbReference>
<organism evidence="1 2">
    <name type="scientific">Labilibaculum filiforme</name>
    <dbReference type="NCBI Taxonomy" id="1940526"/>
    <lineage>
        <taxon>Bacteria</taxon>
        <taxon>Pseudomonadati</taxon>
        <taxon>Bacteroidota</taxon>
        <taxon>Bacteroidia</taxon>
        <taxon>Marinilabiliales</taxon>
        <taxon>Marinifilaceae</taxon>
        <taxon>Labilibaculum</taxon>
    </lineage>
</organism>
<reference evidence="1 2" key="1">
    <citation type="journal article" date="2017" name="Front. Microbiol.">
        <title>Labilibaculum manganireducens gen. nov., sp. nov. and Labilibaculum filiforme sp. nov., Novel Bacteroidetes Isolated from Subsurface Sediments of the Baltic Sea.</title>
        <authorList>
            <person name="Vandieken V."/>
            <person name="Marshall I.P."/>
            <person name="Niemann H."/>
            <person name="Engelen B."/>
            <person name="Cypionka H."/>
        </authorList>
    </citation>
    <scope>NUCLEOTIDE SEQUENCE [LARGE SCALE GENOMIC DNA]</scope>
    <source>
        <strain evidence="1 2">59.16B</strain>
    </source>
</reference>
<comment type="caution">
    <text evidence="1">The sequence shown here is derived from an EMBL/GenBank/DDBJ whole genome shotgun (WGS) entry which is preliminary data.</text>
</comment>
<protein>
    <submittedName>
        <fullName evidence="1">Uncharacterized protein</fullName>
    </submittedName>
</protein>
<sequence>MKSIILLIFTILSISVTAQELEVEILNDIFVELIGEEHYLKSIAPPPPPIPADSIIKCNPTLWTKETISELRILGEKYDIIKKNRQIDDRQLIVFVNEKLENDTVELKNWSNEILEKVSDFTTTDFINFPKLGSLYIEINKLNNTGRFTLHKLSDRKLYSNTDKIKVVGQVILSRIYLNEQKNSGFLFYTYYFDPNHSFTNLIFIEKKYEKWIILKTELVEIS</sequence>
<evidence type="ECO:0000313" key="1">
    <source>
        <dbReference type="EMBL" id="PKQ60199.1"/>
    </source>
</evidence>
<gene>
    <name evidence="1" type="ORF">BZG02_20325</name>
</gene>
<dbReference type="OrthoDB" id="714084at2"/>
<dbReference type="AlphaFoldDB" id="A0A2N3HQ73"/>
<dbReference type="Proteomes" id="UP000233535">
    <property type="component" value="Unassembled WGS sequence"/>
</dbReference>
<name>A0A2N3HQ73_9BACT</name>